<dbReference type="AlphaFoldDB" id="A0A1M6FD02"/>
<evidence type="ECO:0000256" key="1">
    <source>
        <dbReference type="SAM" id="MobiDB-lite"/>
    </source>
</evidence>
<name>A0A1M6FD02_9ACTN</name>
<reference evidence="3" key="1">
    <citation type="submission" date="2016-11" db="EMBL/GenBank/DDBJ databases">
        <authorList>
            <person name="Varghese N."/>
            <person name="Submissions S."/>
        </authorList>
    </citation>
    <scope>NUCLEOTIDE SEQUENCE [LARGE SCALE GENOMIC DNA]</scope>
    <source>
        <strain evidence="3">DSM 12906</strain>
    </source>
</reference>
<dbReference type="Proteomes" id="UP000184512">
    <property type="component" value="Unassembled WGS sequence"/>
</dbReference>
<dbReference type="EMBL" id="FQZG01000021">
    <property type="protein sequence ID" value="SHI95634.1"/>
    <property type="molecule type" value="Genomic_DNA"/>
</dbReference>
<gene>
    <name evidence="2" type="ORF">SAMN02745244_01409</name>
</gene>
<protein>
    <submittedName>
        <fullName evidence="2">Uncharacterized protein</fullName>
    </submittedName>
</protein>
<keyword evidence="3" id="KW-1185">Reference proteome</keyword>
<accession>A0A1M6FD02</accession>
<proteinExistence type="predicted"/>
<sequence length="95" mass="9985">MPDGAGGTVPVVTMRLEFETPIERGLFDYLTETPGLGGPMPGATDVSWEQPGLPVEAIGQEGPERGSGGPGLRAAADTNSHRQASRRPSNRTVDR</sequence>
<evidence type="ECO:0000313" key="2">
    <source>
        <dbReference type="EMBL" id="SHI95634.1"/>
    </source>
</evidence>
<feature type="region of interest" description="Disordered" evidence="1">
    <location>
        <begin position="56"/>
        <end position="95"/>
    </location>
</feature>
<organism evidence="2 3">
    <name type="scientific">Tessaracoccus bendigoensis DSM 12906</name>
    <dbReference type="NCBI Taxonomy" id="1123357"/>
    <lineage>
        <taxon>Bacteria</taxon>
        <taxon>Bacillati</taxon>
        <taxon>Actinomycetota</taxon>
        <taxon>Actinomycetes</taxon>
        <taxon>Propionibacteriales</taxon>
        <taxon>Propionibacteriaceae</taxon>
        <taxon>Tessaracoccus</taxon>
    </lineage>
</organism>
<evidence type="ECO:0000313" key="3">
    <source>
        <dbReference type="Proteomes" id="UP000184512"/>
    </source>
</evidence>